<evidence type="ECO:0008006" key="3">
    <source>
        <dbReference type="Google" id="ProtNLM"/>
    </source>
</evidence>
<gene>
    <name evidence="1" type="ORF">NW755_007022</name>
</gene>
<name>A0A9W8R6C3_9HYPO</name>
<accession>A0A9W8R6C3</accession>
<dbReference type="EMBL" id="JAOQAV010000017">
    <property type="protein sequence ID" value="KAJ4187529.1"/>
    <property type="molecule type" value="Genomic_DNA"/>
</dbReference>
<dbReference type="AlphaFoldDB" id="A0A9W8R6C3"/>
<evidence type="ECO:0000313" key="2">
    <source>
        <dbReference type="Proteomes" id="UP001152087"/>
    </source>
</evidence>
<organism evidence="1 2">
    <name type="scientific">Fusarium falciforme</name>
    <dbReference type="NCBI Taxonomy" id="195108"/>
    <lineage>
        <taxon>Eukaryota</taxon>
        <taxon>Fungi</taxon>
        <taxon>Dikarya</taxon>
        <taxon>Ascomycota</taxon>
        <taxon>Pezizomycotina</taxon>
        <taxon>Sordariomycetes</taxon>
        <taxon>Hypocreomycetidae</taxon>
        <taxon>Hypocreales</taxon>
        <taxon>Nectriaceae</taxon>
        <taxon>Fusarium</taxon>
        <taxon>Fusarium solani species complex</taxon>
    </lineage>
</organism>
<dbReference type="PANTHER" id="PTHR14187:SF5">
    <property type="entry name" value="HEAT SHOCK 70 KDA PROTEIN 12A"/>
    <property type="match status" value="1"/>
</dbReference>
<dbReference type="PANTHER" id="PTHR14187">
    <property type="entry name" value="ALPHA KINASE/ELONGATION FACTOR 2 KINASE"/>
    <property type="match status" value="1"/>
</dbReference>
<dbReference type="Proteomes" id="UP001152087">
    <property type="component" value="Unassembled WGS sequence"/>
</dbReference>
<protein>
    <recommendedName>
        <fullName evidence="3">Hsp70 protein</fullName>
    </recommendedName>
</protein>
<evidence type="ECO:0000313" key="1">
    <source>
        <dbReference type="EMBL" id="KAJ4187529.1"/>
    </source>
</evidence>
<proteinExistence type="predicted"/>
<keyword evidence="2" id="KW-1185">Reference proteome</keyword>
<reference evidence="1" key="1">
    <citation type="submission" date="2022-09" db="EMBL/GenBank/DDBJ databases">
        <title>Fusarium specimens isolated from Avocado Roots.</title>
        <authorList>
            <person name="Stajich J."/>
            <person name="Roper C."/>
            <person name="Heimlech-Rivalta G."/>
        </authorList>
    </citation>
    <scope>NUCLEOTIDE SEQUENCE</scope>
    <source>
        <strain evidence="1">A02</strain>
    </source>
</reference>
<dbReference type="InterPro" id="IPR043129">
    <property type="entry name" value="ATPase_NBD"/>
</dbReference>
<comment type="caution">
    <text evidence="1">The sequence shown here is derived from an EMBL/GenBank/DDBJ whole genome shotgun (WGS) entry which is preliminary data.</text>
</comment>
<dbReference type="Gene3D" id="3.30.420.40">
    <property type="match status" value="1"/>
</dbReference>
<sequence length="180" mass="20346">MEPSISSATASLPPDDASPPRDKFIAIGIDFGTTFSGVSWALSEQPDKIHEISGWPVVNHINQQEVQVPTVYNIDSGKWGYQVTPDMEPVKWFKLLLLNDDDLNKVEHRDIKDSKQLKEARSQLQEHPDKPTALDIVGIYLKKLWDHTYTKLKTMMDIDTIPIRVAIPESPQGGREVSRD</sequence>
<dbReference type="SUPFAM" id="SSF53067">
    <property type="entry name" value="Actin-like ATPase domain"/>
    <property type="match status" value="1"/>
</dbReference>